<dbReference type="eggNOG" id="COG1464">
    <property type="taxonomic scope" value="Bacteria"/>
</dbReference>
<sequence>MLKNAKISKNLKKIVVALGVCGMLACPSVAGELKVGATPVPHAQILRFITPALKAQGVDLKIIDFTDYVMPNLALEEKNLDANFMQHKPFLDKISKDRNLHLKAIANVHIEPIGAYSKKIKNIKELKNGALVLIPNDPTNGGRALILLHNNGLITLKDSTNLSSNESDIIKNPKKLKIKALEAAILPKALGDGDLAVINGNYAMQIGLTTKDALIVEDSRSPYANILVVREGDEGKEDIIKLKNALQSAELKAFLLENYKGEIVPAF</sequence>
<evidence type="ECO:0000256" key="5">
    <source>
        <dbReference type="ARBA" id="ARBA00023288"/>
    </source>
</evidence>
<comment type="subcellular location">
    <subcellularLocation>
        <location evidence="1">Membrane</location>
        <topology evidence="1">Lipid-anchor</topology>
    </subcellularLocation>
</comment>
<dbReference type="PIRSF" id="PIRSF002854">
    <property type="entry name" value="MetQ"/>
    <property type="match status" value="1"/>
</dbReference>
<evidence type="ECO:0000256" key="1">
    <source>
        <dbReference type="ARBA" id="ARBA00004635"/>
    </source>
</evidence>
<dbReference type="PANTHER" id="PTHR30429">
    <property type="entry name" value="D-METHIONINE-BINDING LIPOPROTEIN METQ"/>
    <property type="match status" value="1"/>
</dbReference>
<dbReference type="SUPFAM" id="SSF53850">
    <property type="entry name" value="Periplasmic binding protein-like II"/>
    <property type="match status" value="1"/>
</dbReference>
<keyword evidence="3" id="KW-0472">Membrane</keyword>
<feature type="signal peptide" evidence="7">
    <location>
        <begin position="1"/>
        <end position="30"/>
    </location>
</feature>
<dbReference type="CDD" id="cd13597">
    <property type="entry name" value="PBP2_lipoprotein_Tp32"/>
    <property type="match status" value="1"/>
</dbReference>
<keyword evidence="2 7" id="KW-0732">Signal</keyword>
<dbReference type="RefSeq" id="WP_023928683.1">
    <property type="nucleotide sequence ID" value="NZ_KI669455.1"/>
</dbReference>
<organism evidence="8 9">
    <name type="scientific">Helicobacter macacae MIT 99-5501</name>
    <dbReference type="NCBI Taxonomy" id="1357400"/>
    <lineage>
        <taxon>Bacteria</taxon>
        <taxon>Pseudomonadati</taxon>
        <taxon>Campylobacterota</taxon>
        <taxon>Epsilonproteobacteria</taxon>
        <taxon>Campylobacterales</taxon>
        <taxon>Helicobacteraceae</taxon>
        <taxon>Helicobacter</taxon>
    </lineage>
</organism>
<evidence type="ECO:0000256" key="2">
    <source>
        <dbReference type="ARBA" id="ARBA00022729"/>
    </source>
</evidence>
<keyword evidence="5 6" id="KW-0449">Lipoprotein</keyword>
<dbReference type="PANTHER" id="PTHR30429:SF0">
    <property type="entry name" value="METHIONINE-BINDING LIPOPROTEIN METQ"/>
    <property type="match status" value="1"/>
</dbReference>
<comment type="similarity">
    <text evidence="6">Belongs to the nlpA lipoprotein family.</text>
</comment>
<dbReference type="EMBL" id="AZJI01000009">
    <property type="protein sequence ID" value="ETD22548.1"/>
    <property type="molecule type" value="Genomic_DNA"/>
</dbReference>
<dbReference type="AlphaFoldDB" id="V8C585"/>
<reference evidence="8 9" key="1">
    <citation type="journal article" date="2014" name="Genome Announc.">
        <title>Draft genome sequences of six enterohepatic helicobacter species isolated from humans and one from rhesus macaques.</title>
        <authorList>
            <person name="Shen Z."/>
            <person name="Sheh A."/>
            <person name="Young S.K."/>
            <person name="Abouelliel A."/>
            <person name="Ward D.V."/>
            <person name="Earl A.M."/>
            <person name="Fox J.G."/>
        </authorList>
    </citation>
    <scope>NUCLEOTIDE SEQUENCE [LARGE SCALE GENOMIC DNA]</scope>
    <source>
        <strain evidence="8 9">MIT 99-5501</strain>
    </source>
</reference>
<dbReference type="STRING" id="1357400.HMPREF2086_01864"/>
<dbReference type="Pfam" id="PF03180">
    <property type="entry name" value="Lipoprotein_9"/>
    <property type="match status" value="1"/>
</dbReference>
<comment type="caution">
    <text evidence="8">The sequence shown here is derived from an EMBL/GenBank/DDBJ whole genome shotgun (WGS) entry which is preliminary data.</text>
</comment>
<feature type="chain" id="PRO_5004767570" description="Lipoprotein" evidence="7">
    <location>
        <begin position="31"/>
        <end position="267"/>
    </location>
</feature>
<name>V8C585_9HELI</name>
<evidence type="ECO:0000313" key="8">
    <source>
        <dbReference type="EMBL" id="ETD22548.1"/>
    </source>
</evidence>
<accession>V8C585</accession>
<dbReference type="PATRIC" id="fig|1357400.3.peg.2522"/>
<keyword evidence="4" id="KW-0564">Palmitate</keyword>
<dbReference type="InterPro" id="IPR004872">
    <property type="entry name" value="Lipoprotein_NlpA"/>
</dbReference>
<dbReference type="PROSITE" id="PS51257">
    <property type="entry name" value="PROKAR_LIPOPROTEIN"/>
    <property type="match status" value="1"/>
</dbReference>
<dbReference type="HOGENOM" id="CLU_067080_0_0_7"/>
<gene>
    <name evidence="8" type="ORF">HMPREF2086_01864</name>
</gene>
<protein>
    <recommendedName>
        <fullName evidence="6">Lipoprotein</fullName>
    </recommendedName>
</protein>
<evidence type="ECO:0000256" key="4">
    <source>
        <dbReference type="ARBA" id="ARBA00023139"/>
    </source>
</evidence>
<evidence type="ECO:0000256" key="7">
    <source>
        <dbReference type="SAM" id="SignalP"/>
    </source>
</evidence>
<keyword evidence="9" id="KW-1185">Reference proteome</keyword>
<dbReference type="Gene3D" id="3.40.190.10">
    <property type="entry name" value="Periplasmic binding protein-like II"/>
    <property type="match status" value="2"/>
</dbReference>
<dbReference type="Proteomes" id="UP000018731">
    <property type="component" value="Unassembled WGS sequence"/>
</dbReference>
<evidence type="ECO:0000256" key="6">
    <source>
        <dbReference type="PIRNR" id="PIRNR002854"/>
    </source>
</evidence>
<dbReference type="OrthoDB" id="9812878at2"/>
<dbReference type="GO" id="GO:0016020">
    <property type="term" value="C:membrane"/>
    <property type="evidence" value="ECO:0007669"/>
    <property type="project" value="UniProtKB-SubCell"/>
</dbReference>
<evidence type="ECO:0000313" key="9">
    <source>
        <dbReference type="Proteomes" id="UP000018731"/>
    </source>
</evidence>
<proteinExistence type="inferred from homology"/>
<evidence type="ECO:0000256" key="3">
    <source>
        <dbReference type="ARBA" id="ARBA00023136"/>
    </source>
</evidence>